<dbReference type="AlphaFoldDB" id="A0A166VB42"/>
<feature type="transmembrane region" description="Helical" evidence="5">
    <location>
        <begin position="149"/>
        <end position="170"/>
    </location>
</feature>
<dbReference type="Pfam" id="PF01124">
    <property type="entry name" value="MAPEG"/>
    <property type="match status" value="1"/>
</dbReference>
<evidence type="ECO:0000256" key="3">
    <source>
        <dbReference type="ARBA" id="ARBA00022989"/>
    </source>
</evidence>
<reference evidence="6 7" key="1">
    <citation type="submission" date="2015-06" db="EMBL/GenBank/DDBJ databases">
        <title>Survival trade-offs in plant roots during colonization by closely related pathogenic and mutualistic fungi.</title>
        <authorList>
            <person name="Hacquard S."/>
            <person name="Kracher B."/>
            <person name="Hiruma K."/>
            <person name="Weinman A."/>
            <person name="Muench P."/>
            <person name="Garrido Oter R."/>
            <person name="Ver Loren van Themaat E."/>
            <person name="Dallerey J.-F."/>
            <person name="Damm U."/>
            <person name="Henrissat B."/>
            <person name="Lespinet O."/>
            <person name="Thon M."/>
            <person name="Kemen E."/>
            <person name="McHardy A.C."/>
            <person name="Schulze-Lefert P."/>
            <person name="O'Connell R.J."/>
        </authorList>
    </citation>
    <scope>NUCLEOTIDE SEQUENCE [LARGE SCALE GENOMIC DNA]</scope>
    <source>
        <strain evidence="6 7">0861</strain>
    </source>
</reference>
<proteinExistence type="predicted"/>
<dbReference type="EMBL" id="LFIV01000033">
    <property type="protein sequence ID" value="KZL74382.1"/>
    <property type="molecule type" value="Genomic_DNA"/>
</dbReference>
<evidence type="ECO:0000256" key="4">
    <source>
        <dbReference type="ARBA" id="ARBA00023136"/>
    </source>
</evidence>
<evidence type="ECO:0000256" key="5">
    <source>
        <dbReference type="SAM" id="Phobius"/>
    </source>
</evidence>
<evidence type="ECO:0000256" key="1">
    <source>
        <dbReference type="ARBA" id="ARBA00004370"/>
    </source>
</evidence>
<dbReference type="SUPFAM" id="SSF161084">
    <property type="entry name" value="MAPEG domain-like"/>
    <property type="match status" value="1"/>
</dbReference>
<protein>
    <submittedName>
        <fullName evidence="6">Membrane protein</fullName>
    </submittedName>
</protein>
<feature type="transmembrane region" description="Helical" evidence="5">
    <location>
        <begin position="20"/>
        <end position="42"/>
    </location>
</feature>
<evidence type="ECO:0000313" key="7">
    <source>
        <dbReference type="Proteomes" id="UP000076552"/>
    </source>
</evidence>
<evidence type="ECO:0000256" key="2">
    <source>
        <dbReference type="ARBA" id="ARBA00022692"/>
    </source>
</evidence>
<name>A0A166VB42_9PEZI</name>
<organism evidence="6 7">
    <name type="scientific">Colletotrichum tofieldiae</name>
    <dbReference type="NCBI Taxonomy" id="708197"/>
    <lineage>
        <taxon>Eukaryota</taxon>
        <taxon>Fungi</taxon>
        <taxon>Dikarya</taxon>
        <taxon>Ascomycota</taxon>
        <taxon>Pezizomycotina</taxon>
        <taxon>Sordariomycetes</taxon>
        <taxon>Hypocreomycetidae</taxon>
        <taxon>Glomerellales</taxon>
        <taxon>Glomerellaceae</taxon>
        <taxon>Colletotrichum</taxon>
        <taxon>Colletotrichum spaethianum species complex</taxon>
    </lineage>
</organism>
<feature type="transmembrane region" description="Helical" evidence="5">
    <location>
        <begin position="91"/>
        <end position="109"/>
    </location>
</feature>
<sequence length="172" mass="18572">MTLTKMSFFGLDLAQKGLSLYTVPAALVMAMLPNVYALALSGTNYDLCNPRKLQNNISTDDKLDKIPILFSHTLANQAKARILRAKAASDNAFETLGFYSAAVVAANVAGVDAHVVNVLSLGYIGCRALYNIIYVRLQENRSFGPLRSLAWMASIGISFALYFKAAAQLASS</sequence>
<comment type="caution">
    <text evidence="6">The sequence shown here is derived from an EMBL/GenBank/DDBJ whole genome shotgun (WGS) entry which is preliminary data.</text>
</comment>
<dbReference type="Proteomes" id="UP000076552">
    <property type="component" value="Unassembled WGS sequence"/>
</dbReference>
<dbReference type="Gene3D" id="1.20.120.550">
    <property type="entry name" value="Membrane associated eicosanoid/glutathione metabolism-like domain"/>
    <property type="match status" value="1"/>
</dbReference>
<keyword evidence="4 5" id="KW-0472">Membrane</keyword>
<evidence type="ECO:0000313" key="6">
    <source>
        <dbReference type="EMBL" id="KZL74382.1"/>
    </source>
</evidence>
<comment type="subcellular location">
    <subcellularLocation>
        <location evidence="1">Membrane</location>
    </subcellularLocation>
</comment>
<dbReference type="GO" id="GO:0016020">
    <property type="term" value="C:membrane"/>
    <property type="evidence" value="ECO:0007669"/>
    <property type="project" value="UniProtKB-SubCell"/>
</dbReference>
<dbReference type="PANTHER" id="PTHR35371:SF1">
    <property type="entry name" value="BLR7753 PROTEIN"/>
    <property type="match status" value="1"/>
</dbReference>
<keyword evidence="7" id="KW-1185">Reference proteome</keyword>
<dbReference type="InterPro" id="IPR001129">
    <property type="entry name" value="Membr-assoc_MAPEG"/>
</dbReference>
<dbReference type="PANTHER" id="PTHR35371">
    <property type="entry name" value="INNER MEMBRANE PROTEIN"/>
    <property type="match status" value="1"/>
</dbReference>
<gene>
    <name evidence="6" type="ORF">CT0861_10791</name>
</gene>
<keyword evidence="2 5" id="KW-0812">Transmembrane</keyword>
<dbReference type="InterPro" id="IPR023352">
    <property type="entry name" value="MAPEG-like_dom_sf"/>
</dbReference>
<accession>A0A166VB42</accession>
<keyword evidence="3 5" id="KW-1133">Transmembrane helix</keyword>
<feature type="transmembrane region" description="Helical" evidence="5">
    <location>
        <begin position="115"/>
        <end position="137"/>
    </location>
</feature>